<feature type="transmembrane region" description="Helical" evidence="6">
    <location>
        <begin position="115"/>
        <end position="133"/>
    </location>
</feature>
<evidence type="ECO:0000313" key="8">
    <source>
        <dbReference type="Proteomes" id="UP001305702"/>
    </source>
</evidence>
<keyword evidence="4 6" id="KW-1133">Transmembrane helix</keyword>
<evidence type="ECO:0000256" key="3">
    <source>
        <dbReference type="ARBA" id="ARBA00022692"/>
    </source>
</evidence>
<dbReference type="KEGG" id="paun:MJA45_19485"/>
<evidence type="ECO:0000313" key="7">
    <source>
        <dbReference type="EMBL" id="WNQ09792.1"/>
    </source>
</evidence>
<comment type="subcellular location">
    <subcellularLocation>
        <location evidence="1">Membrane</location>
        <topology evidence="1">Multi-pass membrane protein</topology>
    </subcellularLocation>
</comment>
<feature type="transmembrane region" description="Helical" evidence="6">
    <location>
        <begin position="41"/>
        <end position="60"/>
    </location>
</feature>
<feature type="transmembrane region" description="Helical" evidence="6">
    <location>
        <begin position="72"/>
        <end position="94"/>
    </location>
</feature>
<organism evidence="7 8">
    <name type="scientific">Paenibacillus aurantius</name>
    <dbReference type="NCBI Taxonomy" id="2918900"/>
    <lineage>
        <taxon>Bacteria</taxon>
        <taxon>Bacillati</taxon>
        <taxon>Bacillota</taxon>
        <taxon>Bacilli</taxon>
        <taxon>Bacillales</taxon>
        <taxon>Paenibacillaceae</taxon>
        <taxon>Paenibacillus</taxon>
    </lineage>
</organism>
<evidence type="ECO:0000256" key="2">
    <source>
        <dbReference type="ARBA" id="ARBA00008333"/>
    </source>
</evidence>
<dbReference type="GO" id="GO:0015093">
    <property type="term" value="F:ferrous iron transmembrane transporter activity"/>
    <property type="evidence" value="ECO:0007669"/>
    <property type="project" value="TreeGrafter"/>
</dbReference>
<protein>
    <submittedName>
        <fullName evidence="7">FTR1 family protein</fullName>
    </submittedName>
</protein>
<name>A0AA96RDG3_9BACL</name>
<keyword evidence="3 6" id="KW-0812">Transmembrane</keyword>
<dbReference type="GO" id="GO:0033573">
    <property type="term" value="C:high-affinity iron permease complex"/>
    <property type="evidence" value="ECO:0007669"/>
    <property type="project" value="InterPro"/>
</dbReference>
<evidence type="ECO:0000256" key="1">
    <source>
        <dbReference type="ARBA" id="ARBA00004141"/>
    </source>
</evidence>
<feature type="transmembrane region" description="Helical" evidence="6">
    <location>
        <begin position="228"/>
        <end position="253"/>
    </location>
</feature>
<comment type="similarity">
    <text evidence="2">Belongs to the oxidase-dependent Fe transporter (OFeT) (TC 9.A.10.1) family.</text>
</comment>
<feature type="transmembrane region" description="Helical" evidence="6">
    <location>
        <begin position="153"/>
        <end position="174"/>
    </location>
</feature>
<feature type="transmembrane region" description="Helical" evidence="6">
    <location>
        <begin position="6"/>
        <end position="29"/>
    </location>
</feature>
<evidence type="ECO:0000256" key="6">
    <source>
        <dbReference type="SAM" id="Phobius"/>
    </source>
</evidence>
<dbReference type="PANTHER" id="PTHR31632">
    <property type="entry name" value="IRON TRANSPORTER FTH1"/>
    <property type="match status" value="1"/>
</dbReference>
<evidence type="ECO:0000256" key="5">
    <source>
        <dbReference type="ARBA" id="ARBA00023136"/>
    </source>
</evidence>
<gene>
    <name evidence="7" type="ORF">MJA45_19485</name>
</gene>
<keyword evidence="8" id="KW-1185">Reference proteome</keyword>
<evidence type="ECO:0000256" key="4">
    <source>
        <dbReference type="ARBA" id="ARBA00022989"/>
    </source>
</evidence>
<feature type="transmembrane region" description="Helical" evidence="6">
    <location>
        <begin position="186"/>
        <end position="208"/>
    </location>
</feature>
<dbReference type="RefSeq" id="WP_315603566.1">
    <property type="nucleotide sequence ID" value="NZ_CP130318.1"/>
</dbReference>
<keyword evidence="5 6" id="KW-0472">Membrane</keyword>
<sequence>MPYSIVDVIAVMLREAWEALLIVILLIGFVTKTRRRELSRWIWLGAGAGIAASLLLGAAVRELFTSGRFLLNPYLTSGVTGLFAAAMLLHLSLWMRSRYSLACRRQDISHRSSNALTSGSFASLALLAFGAVFREGMESVLCFAGLASSIDRTSLAAGTGLVLALWAAVAYLAVKKGIPLPVRPVNALSGILVVYLGVKFLGTGIHGLQEAGYLRETKVSWLPDLPTLALYPTSEIALAQAVLLVFLASLTIWSRTRDSRMKQQLNL</sequence>
<dbReference type="Proteomes" id="UP001305702">
    <property type="component" value="Chromosome"/>
</dbReference>
<dbReference type="PANTHER" id="PTHR31632:SF2">
    <property type="entry name" value="PLASMA MEMBRANE IRON PERMEASE"/>
    <property type="match status" value="1"/>
</dbReference>
<dbReference type="AlphaFoldDB" id="A0AA96RDG3"/>
<dbReference type="Pfam" id="PF03239">
    <property type="entry name" value="FTR1"/>
    <property type="match status" value="1"/>
</dbReference>
<accession>A0AA96RDG3</accession>
<dbReference type="EMBL" id="CP130318">
    <property type="protein sequence ID" value="WNQ09792.1"/>
    <property type="molecule type" value="Genomic_DNA"/>
</dbReference>
<dbReference type="InterPro" id="IPR004923">
    <property type="entry name" value="FTR1/Fip1/EfeU"/>
</dbReference>
<proteinExistence type="inferred from homology"/>
<reference evidence="7 8" key="1">
    <citation type="submission" date="2022-02" db="EMBL/GenBank/DDBJ databases">
        <title>Paenibacillus sp. MBLB1776 Whole Genome Shotgun Sequencing.</title>
        <authorList>
            <person name="Hwang C.Y."/>
            <person name="Cho E.-S."/>
            <person name="Seo M.-J."/>
        </authorList>
    </citation>
    <scope>NUCLEOTIDE SEQUENCE [LARGE SCALE GENOMIC DNA]</scope>
    <source>
        <strain evidence="7 8">MBLB1776</strain>
    </source>
</reference>